<keyword evidence="2" id="KW-0808">Transferase</keyword>
<accession>A0A2S9Q927</accession>
<dbReference type="PROSITE" id="PS51273">
    <property type="entry name" value="GATASE_TYPE_1"/>
    <property type="match status" value="1"/>
</dbReference>
<evidence type="ECO:0000313" key="2">
    <source>
        <dbReference type="EMBL" id="PRH85853.1"/>
    </source>
</evidence>
<dbReference type="Pfam" id="PF00117">
    <property type="entry name" value="GATase"/>
    <property type="match status" value="1"/>
</dbReference>
<name>A0A2S9Q927_9HYPH</name>
<reference evidence="2 3" key="1">
    <citation type="submission" date="2018-02" db="EMBL/GenBank/DDBJ databases">
        <title>Whole genome sequencing of endophytic bacterium.</title>
        <authorList>
            <person name="Eedara R."/>
            <person name="Podile A.R."/>
        </authorList>
    </citation>
    <scope>NUCLEOTIDE SEQUENCE [LARGE SCALE GENOMIC DNA]</scope>
    <source>
        <strain evidence="2 3">RP1T</strain>
    </source>
</reference>
<evidence type="ECO:0000259" key="1">
    <source>
        <dbReference type="Pfam" id="PF00117"/>
    </source>
</evidence>
<feature type="domain" description="Glutamine amidotransferase" evidence="1">
    <location>
        <begin position="61"/>
        <end position="204"/>
    </location>
</feature>
<gene>
    <name evidence="2" type="ORF">C5L14_20120</name>
</gene>
<organism evidence="2 3">
    <name type="scientific">Labrys okinawensis</name>
    <dbReference type="NCBI Taxonomy" id="346911"/>
    <lineage>
        <taxon>Bacteria</taxon>
        <taxon>Pseudomonadati</taxon>
        <taxon>Pseudomonadota</taxon>
        <taxon>Alphaproteobacteria</taxon>
        <taxon>Hyphomicrobiales</taxon>
        <taxon>Xanthobacteraceae</taxon>
        <taxon>Labrys</taxon>
    </lineage>
</organism>
<sequence>MRLLVVEGNVRAARERHRATYGLTPSESYASVLKSLAPDAICDIALPADEGANLPDAAGLESYDGVVITGSGLNLWKAEPESMRQVELAREVYRSGTPFFGSCWGLQVATVAAGGSVRANPRGREVGIARDIALTAEGREHPLYTGKAPIFASPCVHGDEVEALPEGAIVLASNAVSDVQAVDISHDGGRFWGIQYHPEFSLNELTVIMRRYKPTLLAEGFFRDDRAADGWIADLEALVADKRRTDISWRYGIGPDILDARRRLKEIENFIELRVKPVISERGRG</sequence>
<comment type="caution">
    <text evidence="2">The sequence shown here is derived from an EMBL/GenBank/DDBJ whole genome shotgun (WGS) entry which is preliminary data.</text>
</comment>
<keyword evidence="2" id="KW-0315">Glutamine amidotransferase</keyword>
<dbReference type="Proteomes" id="UP000237682">
    <property type="component" value="Unassembled WGS sequence"/>
</dbReference>
<proteinExistence type="predicted"/>
<dbReference type="InterPro" id="IPR029062">
    <property type="entry name" value="Class_I_gatase-like"/>
</dbReference>
<dbReference type="CDD" id="cd01741">
    <property type="entry name" value="GATase1_1"/>
    <property type="match status" value="1"/>
</dbReference>
<dbReference type="AlphaFoldDB" id="A0A2S9Q927"/>
<dbReference type="GO" id="GO:0016740">
    <property type="term" value="F:transferase activity"/>
    <property type="evidence" value="ECO:0007669"/>
    <property type="project" value="UniProtKB-KW"/>
</dbReference>
<dbReference type="GO" id="GO:0005829">
    <property type="term" value="C:cytosol"/>
    <property type="evidence" value="ECO:0007669"/>
    <property type="project" value="TreeGrafter"/>
</dbReference>
<dbReference type="EMBL" id="PUEJ01000007">
    <property type="protein sequence ID" value="PRH85853.1"/>
    <property type="molecule type" value="Genomic_DNA"/>
</dbReference>
<dbReference type="PANTHER" id="PTHR42695:SF5">
    <property type="entry name" value="GLUTAMINE AMIDOTRANSFERASE YLR126C-RELATED"/>
    <property type="match status" value="1"/>
</dbReference>
<protein>
    <submittedName>
        <fullName evidence="2">Glutamine amidotransferase</fullName>
    </submittedName>
</protein>
<keyword evidence="3" id="KW-1185">Reference proteome</keyword>
<dbReference type="Gene3D" id="3.40.50.880">
    <property type="match status" value="1"/>
</dbReference>
<dbReference type="InterPro" id="IPR044992">
    <property type="entry name" value="ChyE-like"/>
</dbReference>
<dbReference type="InterPro" id="IPR017926">
    <property type="entry name" value="GATASE"/>
</dbReference>
<dbReference type="SUPFAM" id="SSF52317">
    <property type="entry name" value="Class I glutamine amidotransferase-like"/>
    <property type="match status" value="1"/>
</dbReference>
<dbReference type="RefSeq" id="WP_105863849.1">
    <property type="nucleotide sequence ID" value="NZ_PUEJ01000007.1"/>
</dbReference>
<dbReference type="PANTHER" id="PTHR42695">
    <property type="entry name" value="GLUTAMINE AMIDOTRANSFERASE YLR126C-RELATED"/>
    <property type="match status" value="1"/>
</dbReference>
<dbReference type="OrthoDB" id="9794816at2"/>
<evidence type="ECO:0000313" key="3">
    <source>
        <dbReference type="Proteomes" id="UP000237682"/>
    </source>
</evidence>